<keyword evidence="4" id="KW-1185">Reference proteome</keyword>
<evidence type="ECO:0000313" key="3">
    <source>
        <dbReference type="EMBL" id="KAG9230996.1"/>
    </source>
</evidence>
<feature type="compositionally biased region" description="Basic and acidic residues" evidence="1">
    <location>
        <begin position="345"/>
        <end position="357"/>
    </location>
</feature>
<dbReference type="Proteomes" id="UP000824998">
    <property type="component" value="Unassembled WGS sequence"/>
</dbReference>
<feature type="transmembrane region" description="Helical" evidence="2">
    <location>
        <begin position="272"/>
        <end position="295"/>
    </location>
</feature>
<reference evidence="3" key="1">
    <citation type="journal article" date="2021" name="IMA Fungus">
        <title>Genomic characterization of three marine fungi, including Emericellopsis atlantica sp. nov. with signatures of a generalist lifestyle and marine biomass degradation.</title>
        <authorList>
            <person name="Hagestad O.C."/>
            <person name="Hou L."/>
            <person name="Andersen J.H."/>
            <person name="Hansen E.H."/>
            <person name="Altermark B."/>
            <person name="Li C."/>
            <person name="Kuhnert E."/>
            <person name="Cox R.J."/>
            <person name="Crous P.W."/>
            <person name="Spatafora J.W."/>
            <person name="Lail K."/>
            <person name="Amirebrahimi M."/>
            <person name="Lipzen A."/>
            <person name="Pangilinan J."/>
            <person name="Andreopoulos W."/>
            <person name="Hayes R.D."/>
            <person name="Ng V."/>
            <person name="Grigoriev I.V."/>
            <person name="Jackson S.A."/>
            <person name="Sutton T.D.S."/>
            <person name="Dobson A.D.W."/>
            <person name="Rama T."/>
        </authorList>
    </citation>
    <scope>NUCLEOTIDE SEQUENCE</scope>
    <source>
        <strain evidence="3">TRa018bII</strain>
    </source>
</reference>
<sequence>MTDFEIVLNQIDIGLGITQLTLVVFDTKKNLVLTPPNYDWQVQYPNYDLDQSPVFALQLRPPQKMVVDLNNPDPFVNSHFFNITAAHPPPVTPPETFQSPAPASTEALPVLAIAAVATPEITSSKSSKSLSSTQLPSSTSSASASSSLSSTSRTVPTIASLSYSSMFFRMPISASRQSITTKPPVTSLAMNISTSSSSSILARKTTTLDDDVPKSKALIPSSSLSGSASLPDVPATTVIYSTISASNIMSSTSAPAANAQRGKSHGSSKGSVAGIVLGTILGASVILGFSAYVFWRIRHKKQEDDVRIDHEEGYSDLKPLRPMSLPTHPIEPFELDSATSPTELPDERWEQRPVELC</sequence>
<comment type="caution">
    <text evidence="3">The sequence shown here is derived from an EMBL/GenBank/DDBJ whole genome shotgun (WGS) entry which is preliminary data.</text>
</comment>
<feature type="region of interest" description="Disordered" evidence="1">
    <location>
        <begin position="317"/>
        <end position="357"/>
    </location>
</feature>
<dbReference type="AlphaFoldDB" id="A0A9P7YCW1"/>
<keyword evidence="2" id="KW-1133">Transmembrane helix</keyword>
<dbReference type="EMBL" id="MU251630">
    <property type="protein sequence ID" value="KAG9230996.1"/>
    <property type="molecule type" value="Genomic_DNA"/>
</dbReference>
<name>A0A9P7YCW1_9HELO</name>
<organism evidence="3 4">
    <name type="scientific">Amylocarpus encephaloides</name>
    <dbReference type="NCBI Taxonomy" id="45428"/>
    <lineage>
        <taxon>Eukaryota</taxon>
        <taxon>Fungi</taxon>
        <taxon>Dikarya</taxon>
        <taxon>Ascomycota</taxon>
        <taxon>Pezizomycotina</taxon>
        <taxon>Leotiomycetes</taxon>
        <taxon>Helotiales</taxon>
        <taxon>Helotiales incertae sedis</taxon>
        <taxon>Amylocarpus</taxon>
    </lineage>
</organism>
<protein>
    <recommendedName>
        <fullName evidence="5">Mid2 domain-containing protein</fullName>
    </recommendedName>
</protein>
<keyword evidence="2" id="KW-0472">Membrane</keyword>
<accession>A0A9P7YCW1</accession>
<gene>
    <name evidence="3" type="ORF">BJ875DRAFT_444492</name>
</gene>
<feature type="region of interest" description="Disordered" evidence="1">
    <location>
        <begin position="125"/>
        <end position="149"/>
    </location>
</feature>
<proteinExistence type="predicted"/>
<evidence type="ECO:0008006" key="5">
    <source>
        <dbReference type="Google" id="ProtNLM"/>
    </source>
</evidence>
<keyword evidence="2" id="KW-0812">Transmembrane</keyword>
<evidence type="ECO:0000256" key="1">
    <source>
        <dbReference type="SAM" id="MobiDB-lite"/>
    </source>
</evidence>
<evidence type="ECO:0000313" key="4">
    <source>
        <dbReference type="Proteomes" id="UP000824998"/>
    </source>
</evidence>
<evidence type="ECO:0000256" key="2">
    <source>
        <dbReference type="SAM" id="Phobius"/>
    </source>
</evidence>